<dbReference type="RefSeq" id="WP_096686784.1">
    <property type="nucleotide sequence ID" value="NZ_AP014564.1"/>
</dbReference>
<dbReference type="Gene3D" id="3.60.15.10">
    <property type="entry name" value="Ribonuclease Z/Hydroxyacylglutathione hydrolase-like"/>
    <property type="match status" value="1"/>
</dbReference>
<dbReference type="CDD" id="cd16279">
    <property type="entry name" value="metallo-hydrolase-like_MBL-fold"/>
    <property type="match status" value="1"/>
</dbReference>
<accession>A0A1J1ECF7</accession>
<name>A0A1J1ECF7_9FLAO</name>
<dbReference type="KEGG" id="ise:JBKA6_1179"/>
<dbReference type="Proteomes" id="UP000243197">
    <property type="component" value="Chromosome"/>
</dbReference>
<evidence type="ECO:0000313" key="3">
    <source>
        <dbReference type="Proteomes" id="UP000243197"/>
    </source>
</evidence>
<dbReference type="PANTHER" id="PTHR42663:SF6">
    <property type="entry name" value="HYDROLASE C777.06C-RELATED"/>
    <property type="match status" value="1"/>
</dbReference>
<reference evidence="2 3" key="1">
    <citation type="submission" date="2014-03" db="EMBL/GenBank/DDBJ databases">
        <title>complete genome sequence of Flavobacteriaceae bacterium JBKA-6.</title>
        <authorList>
            <person name="Takano T."/>
            <person name="Nakamura Y."/>
            <person name="Takuma S."/>
            <person name="Yasuike M."/>
            <person name="Matsuyama T."/>
            <person name="Sakai T."/>
            <person name="Fujiwara A."/>
            <person name="Kimoto K."/>
            <person name="Fukuda Y."/>
            <person name="Kondo H."/>
            <person name="Hirono I."/>
            <person name="Nakayasu C."/>
        </authorList>
    </citation>
    <scope>NUCLEOTIDE SEQUENCE [LARGE SCALE GENOMIC DNA]</scope>
    <source>
        <strain evidence="2 3">JBKA-6</strain>
    </source>
</reference>
<feature type="domain" description="Metallo-beta-lactamase" evidence="1">
    <location>
        <begin position="36"/>
        <end position="226"/>
    </location>
</feature>
<dbReference type="SUPFAM" id="SSF56281">
    <property type="entry name" value="Metallo-hydrolase/oxidoreductase"/>
    <property type="match status" value="1"/>
</dbReference>
<proteinExistence type="predicted"/>
<dbReference type="Pfam" id="PF12706">
    <property type="entry name" value="Lactamase_B_2"/>
    <property type="match status" value="1"/>
</dbReference>
<dbReference type="OrthoDB" id="9781189at2"/>
<keyword evidence="3" id="KW-1185">Reference proteome</keyword>
<gene>
    <name evidence="2" type="ORF">JBKA6_1179</name>
</gene>
<sequence>MGDKLIFLGTGASKGIPEIGSKNPVSLYARERDIRLRSSALLTIKGLNYLIDCGPDFRQQMLKVGCYKLRAIIFTHEHSDHVAGIDDIKAIWQMDKKDMPIYGQHRVIKAIRDRYSYMYLEHKYDSVPRLEEHIIDVKKEFFIGDVKFIPVEVIHGKLPILGYIVKKTAYITDISKIEESEKEKISNLDNLIISAFRKEEHFSHFNLDQALALIREVNPKKAYITHISESMGFHCEVQRELPENIFLAYDGLEIDI</sequence>
<dbReference type="EMBL" id="AP014564">
    <property type="protein sequence ID" value="BAV95192.1"/>
    <property type="molecule type" value="Genomic_DNA"/>
</dbReference>
<evidence type="ECO:0000259" key="1">
    <source>
        <dbReference type="SMART" id="SM00849"/>
    </source>
</evidence>
<evidence type="ECO:0000313" key="2">
    <source>
        <dbReference type="EMBL" id="BAV95192.1"/>
    </source>
</evidence>
<organism evidence="2 3">
    <name type="scientific">Ichthyobacterium seriolicida</name>
    <dbReference type="NCBI Taxonomy" id="242600"/>
    <lineage>
        <taxon>Bacteria</taxon>
        <taxon>Pseudomonadati</taxon>
        <taxon>Bacteroidota</taxon>
        <taxon>Flavobacteriia</taxon>
        <taxon>Flavobacteriales</taxon>
        <taxon>Ichthyobacteriaceae</taxon>
        <taxon>Ichthyobacterium</taxon>
    </lineage>
</organism>
<dbReference type="SMART" id="SM00849">
    <property type="entry name" value="Lactamase_B"/>
    <property type="match status" value="1"/>
</dbReference>
<dbReference type="InterPro" id="IPR001279">
    <property type="entry name" value="Metallo-B-lactamas"/>
</dbReference>
<dbReference type="AlphaFoldDB" id="A0A1J1ECF7"/>
<protein>
    <submittedName>
        <fullName evidence="2">Beta-lactamase</fullName>
    </submittedName>
</protein>
<dbReference type="InterPro" id="IPR036866">
    <property type="entry name" value="RibonucZ/Hydroxyglut_hydro"/>
</dbReference>
<dbReference type="PANTHER" id="PTHR42663">
    <property type="entry name" value="HYDROLASE C777.06C-RELATED-RELATED"/>
    <property type="match status" value="1"/>
</dbReference>